<keyword evidence="3 8" id="KW-0853">WD repeat</keyword>
<evidence type="ECO:0000313" key="10">
    <source>
        <dbReference type="Proteomes" id="UP000094385"/>
    </source>
</evidence>
<evidence type="ECO:0000313" key="9">
    <source>
        <dbReference type="EMBL" id="ODQ71214.1"/>
    </source>
</evidence>
<dbReference type="GO" id="GO:0071541">
    <property type="term" value="C:eukaryotic translation initiation factor 3 complex, eIF3m"/>
    <property type="evidence" value="ECO:0007669"/>
    <property type="project" value="EnsemblFungi"/>
</dbReference>
<keyword evidence="1 7" id="KW-0963">Cytoplasm</keyword>
<evidence type="ECO:0000256" key="3">
    <source>
        <dbReference type="ARBA" id="ARBA00022574"/>
    </source>
</evidence>
<dbReference type="GO" id="GO:0034399">
    <property type="term" value="C:nuclear periphery"/>
    <property type="evidence" value="ECO:0007669"/>
    <property type="project" value="EnsemblFungi"/>
</dbReference>
<protein>
    <recommendedName>
        <fullName evidence="7">Eukaryotic translation initiation factor 3 subunit I</fullName>
        <shortName evidence="7">eIF3i</shortName>
    </recommendedName>
    <alternativeName>
        <fullName evidence="7">Eukaryotic translation initiation factor 3 39 kDa subunit homolog</fullName>
        <shortName evidence="7">eIF-3 39 kDa subunit homolog</shortName>
    </alternativeName>
</protein>
<evidence type="ECO:0000256" key="4">
    <source>
        <dbReference type="ARBA" id="ARBA00022737"/>
    </source>
</evidence>
<dbReference type="AlphaFoldDB" id="A0A1E3Q135"/>
<accession>A0A1E3Q135</accession>
<dbReference type="FunFam" id="2.130.10.10:FF:000127">
    <property type="entry name" value="Eukaryotic translation initiation factor 3 subunit I"/>
    <property type="match status" value="1"/>
</dbReference>
<dbReference type="EMBL" id="KV454298">
    <property type="protein sequence ID" value="ODQ71214.1"/>
    <property type="molecule type" value="Genomic_DNA"/>
</dbReference>
<comment type="similarity">
    <text evidence="6">Belongs to the WD repeat STRAP family.</text>
</comment>
<dbReference type="PROSITE" id="PS00678">
    <property type="entry name" value="WD_REPEATS_1"/>
    <property type="match status" value="1"/>
</dbReference>
<dbReference type="GO" id="GO:0016282">
    <property type="term" value="C:eukaryotic 43S preinitiation complex"/>
    <property type="evidence" value="ECO:0007669"/>
    <property type="project" value="UniProtKB-UniRule"/>
</dbReference>
<name>A0A1E3Q135_LIPST</name>
<reference evidence="9 10" key="1">
    <citation type="journal article" date="2016" name="Proc. Natl. Acad. Sci. U.S.A.">
        <title>Comparative genomics of biotechnologically important yeasts.</title>
        <authorList>
            <person name="Riley R."/>
            <person name="Haridas S."/>
            <person name="Wolfe K.H."/>
            <person name="Lopes M.R."/>
            <person name="Hittinger C.T."/>
            <person name="Goeker M."/>
            <person name="Salamov A.A."/>
            <person name="Wisecaver J.H."/>
            <person name="Long T.M."/>
            <person name="Calvey C.H."/>
            <person name="Aerts A.L."/>
            <person name="Barry K.W."/>
            <person name="Choi C."/>
            <person name="Clum A."/>
            <person name="Coughlan A.Y."/>
            <person name="Deshpande S."/>
            <person name="Douglass A.P."/>
            <person name="Hanson S.J."/>
            <person name="Klenk H.-P."/>
            <person name="LaButti K.M."/>
            <person name="Lapidus A."/>
            <person name="Lindquist E.A."/>
            <person name="Lipzen A.M."/>
            <person name="Meier-Kolthoff J.P."/>
            <person name="Ohm R.A."/>
            <person name="Otillar R.P."/>
            <person name="Pangilinan J.L."/>
            <person name="Peng Y."/>
            <person name="Rokas A."/>
            <person name="Rosa C.A."/>
            <person name="Scheuner C."/>
            <person name="Sibirny A.A."/>
            <person name="Slot J.C."/>
            <person name="Stielow J.B."/>
            <person name="Sun H."/>
            <person name="Kurtzman C.P."/>
            <person name="Blackwell M."/>
            <person name="Grigoriev I.V."/>
            <person name="Jeffries T.W."/>
        </authorList>
    </citation>
    <scope>NUCLEOTIDE SEQUENCE [LARGE SCALE GENOMIC DNA]</scope>
    <source>
        <strain evidence="9 10">NRRL Y-11557</strain>
    </source>
</reference>
<feature type="repeat" description="WD" evidence="8">
    <location>
        <begin position="185"/>
        <end position="226"/>
    </location>
</feature>
<sequence>MRPILLKGHERPLTQLKYNKEGDLLFSTARDKIVNVYYSHNGERLGTYTGHQGALWSVDVDPTSTIAATGAADNTIKLWEVRSGRCIHTWNFPTAVKVVQFNEDGNMLLAITEQRMGYQGTVYVFPVIIDVEAKQAEEPIIKFSSPENKFTKAGWSYLNKWIITGHLDGTVSKYDAKTGELLQKVVVHEKEVTDLQFAPDMTYFITTSKDKTARILDTKNLKIMKTFVADAPLNTGAITPLKDYVILGGGQDAKDVTTTGSRQGKFEARFYHKIFEDEIGRLKGHFGPLNHIAVHPAGTGFASGGEDGYVRVHHFDKSYFDFLYDVERMRPE</sequence>
<feature type="repeat" description="WD" evidence="8">
    <location>
        <begin position="6"/>
        <end position="47"/>
    </location>
</feature>
<gene>
    <name evidence="7" type="primary">TIF34</name>
    <name evidence="9" type="ORF">LIPSTDRAFT_5232</name>
</gene>
<keyword evidence="4" id="KW-0677">Repeat</keyword>
<keyword evidence="2 7" id="KW-0396">Initiation factor</keyword>
<dbReference type="GO" id="GO:0003723">
    <property type="term" value="F:RNA binding"/>
    <property type="evidence" value="ECO:0007669"/>
    <property type="project" value="TreeGrafter"/>
</dbReference>
<evidence type="ECO:0000256" key="2">
    <source>
        <dbReference type="ARBA" id="ARBA00022540"/>
    </source>
</evidence>
<proteinExistence type="inferred from homology"/>
<evidence type="ECO:0000256" key="5">
    <source>
        <dbReference type="ARBA" id="ARBA00022917"/>
    </source>
</evidence>
<dbReference type="SUPFAM" id="SSF50978">
    <property type="entry name" value="WD40 repeat-like"/>
    <property type="match status" value="1"/>
</dbReference>
<dbReference type="PANTHER" id="PTHR19877:SF1">
    <property type="entry name" value="EUKARYOTIC TRANSLATION INITIATION FACTOR 3 SUBUNIT I"/>
    <property type="match status" value="1"/>
</dbReference>
<feature type="repeat" description="WD" evidence="8">
    <location>
        <begin position="48"/>
        <end position="89"/>
    </location>
</feature>
<dbReference type="SMART" id="SM00320">
    <property type="entry name" value="WD40"/>
    <property type="match status" value="6"/>
</dbReference>
<organism evidence="9 10">
    <name type="scientific">Lipomyces starkeyi NRRL Y-11557</name>
    <dbReference type="NCBI Taxonomy" id="675824"/>
    <lineage>
        <taxon>Eukaryota</taxon>
        <taxon>Fungi</taxon>
        <taxon>Dikarya</taxon>
        <taxon>Ascomycota</taxon>
        <taxon>Saccharomycotina</taxon>
        <taxon>Lipomycetes</taxon>
        <taxon>Lipomycetales</taxon>
        <taxon>Lipomycetaceae</taxon>
        <taxon>Lipomyces</taxon>
    </lineage>
</organism>
<dbReference type="Pfam" id="PF24805">
    <property type="entry name" value="EIF3I"/>
    <property type="match status" value="1"/>
</dbReference>
<evidence type="ECO:0000256" key="7">
    <source>
        <dbReference type="HAMAP-Rule" id="MF_03008"/>
    </source>
</evidence>
<dbReference type="PROSITE" id="PS50294">
    <property type="entry name" value="WD_REPEATS_REGION"/>
    <property type="match status" value="1"/>
</dbReference>
<dbReference type="InterPro" id="IPR027525">
    <property type="entry name" value="eIF3i"/>
</dbReference>
<dbReference type="PROSITE" id="PS50082">
    <property type="entry name" value="WD_REPEATS_2"/>
    <property type="match status" value="4"/>
</dbReference>
<evidence type="ECO:0000256" key="1">
    <source>
        <dbReference type="ARBA" id="ARBA00022490"/>
    </source>
</evidence>
<dbReference type="InterPro" id="IPR019775">
    <property type="entry name" value="WD40_repeat_CS"/>
</dbReference>
<dbReference type="HAMAP" id="MF_03008">
    <property type="entry name" value="eIF3i"/>
    <property type="match status" value="1"/>
</dbReference>
<dbReference type="GO" id="GO:0003743">
    <property type="term" value="F:translation initiation factor activity"/>
    <property type="evidence" value="ECO:0007669"/>
    <property type="project" value="UniProtKB-UniRule"/>
</dbReference>
<dbReference type="GO" id="GO:0001732">
    <property type="term" value="P:formation of cytoplasmic translation initiation complex"/>
    <property type="evidence" value="ECO:0007669"/>
    <property type="project" value="UniProtKB-UniRule"/>
</dbReference>
<dbReference type="PANTHER" id="PTHR19877">
    <property type="entry name" value="EUKARYOTIC TRANSLATION INITIATION FACTOR 3 SUBUNIT I"/>
    <property type="match status" value="1"/>
</dbReference>
<feature type="repeat" description="WD" evidence="8">
    <location>
        <begin position="282"/>
        <end position="312"/>
    </location>
</feature>
<comment type="subcellular location">
    <subcellularLocation>
        <location evidence="7">Cytoplasm</location>
    </subcellularLocation>
</comment>
<evidence type="ECO:0000256" key="6">
    <source>
        <dbReference type="ARBA" id="ARBA00038394"/>
    </source>
</evidence>
<dbReference type="GO" id="GO:0071540">
    <property type="term" value="C:eukaryotic translation initiation factor 3 complex, eIF3e"/>
    <property type="evidence" value="ECO:0007669"/>
    <property type="project" value="EnsemblFungi"/>
</dbReference>
<dbReference type="InterPro" id="IPR036322">
    <property type="entry name" value="WD40_repeat_dom_sf"/>
</dbReference>
<dbReference type="InterPro" id="IPR015943">
    <property type="entry name" value="WD40/YVTN_repeat-like_dom_sf"/>
</dbReference>
<evidence type="ECO:0000256" key="8">
    <source>
        <dbReference type="PROSITE-ProRule" id="PRU00221"/>
    </source>
</evidence>
<dbReference type="InterPro" id="IPR001680">
    <property type="entry name" value="WD40_rpt"/>
</dbReference>
<dbReference type="GO" id="GO:0033290">
    <property type="term" value="C:eukaryotic 48S preinitiation complex"/>
    <property type="evidence" value="ECO:0007669"/>
    <property type="project" value="UniProtKB-UniRule"/>
</dbReference>
<comment type="function">
    <text evidence="7">Component of the eukaryotic translation initiation factor 3 (eIF-3) complex, which is involved in protein synthesis of a specialized repertoire of mRNAs and, together with other initiation factors, stimulates binding of mRNA and methionyl-tRNAi to the 40S ribosome. The eIF-3 complex specifically targets and initiates translation of a subset of mRNAs involved in cell proliferation.</text>
</comment>
<keyword evidence="5 7" id="KW-0648">Protein biosynthesis</keyword>
<dbReference type="OrthoDB" id="24966at2759"/>
<dbReference type="STRING" id="675824.A0A1E3Q135"/>
<dbReference type="Gene3D" id="2.130.10.10">
    <property type="entry name" value="YVTN repeat-like/Quinoprotein amine dehydrogenase"/>
    <property type="match status" value="1"/>
</dbReference>
<keyword evidence="10" id="KW-1185">Reference proteome</keyword>
<comment type="similarity">
    <text evidence="7">Belongs to the eIF-3 subunit I family.</text>
</comment>
<dbReference type="Proteomes" id="UP000094385">
    <property type="component" value="Unassembled WGS sequence"/>
</dbReference>
<comment type="subunit">
    <text evidence="7">Component of the eukaryotic translation initiation factor 3 (eIF-3) complex.</text>
</comment>